<dbReference type="AlphaFoldDB" id="A0A9P0GXC1"/>
<dbReference type="PANTHER" id="PTHR46600:SF11">
    <property type="entry name" value="THAP DOMAIN-CONTAINING PROTEIN 10"/>
    <property type="match status" value="1"/>
</dbReference>
<evidence type="ECO:0000259" key="6">
    <source>
        <dbReference type="PROSITE" id="PS50950"/>
    </source>
</evidence>
<accession>A0A9P0GXC1</accession>
<dbReference type="InterPro" id="IPR006612">
    <property type="entry name" value="THAP_Znf"/>
</dbReference>
<reference evidence="7" key="2">
    <citation type="submission" date="2022-10" db="EMBL/GenBank/DDBJ databases">
        <authorList>
            <consortium name="ENA_rothamsted_submissions"/>
            <consortium name="culmorum"/>
            <person name="King R."/>
        </authorList>
    </citation>
    <scope>NUCLEOTIDE SEQUENCE</scope>
</reference>
<reference evidence="7" key="1">
    <citation type="submission" date="2022-01" db="EMBL/GenBank/DDBJ databases">
        <authorList>
            <person name="King R."/>
        </authorList>
    </citation>
    <scope>NUCLEOTIDE SEQUENCE</scope>
</reference>
<evidence type="ECO:0000256" key="1">
    <source>
        <dbReference type="ARBA" id="ARBA00022723"/>
    </source>
</evidence>
<dbReference type="SMART" id="SM00980">
    <property type="entry name" value="THAP"/>
    <property type="match status" value="1"/>
</dbReference>
<dbReference type="GO" id="GO:0008270">
    <property type="term" value="F:zinc ion binding"/>
    <property type="evidence" value="ECO:0007669"/>
    <property type="project" value="UniProtKB-KW"/>
</dbReference>
<dbReference type="SMART" id="SM00692">
    <property type="entry name" value="DM3"/>
    <property type="match status" value="1"/>
</dbReference>
<evidence type="ECO:0000313" key="7">
    <source>
        <dbReference type="EMBL" id="CAH1176810.1"/>
    </source>
</evidence>
<keyword evidence="1" id="KW-0479">Metal-binding</keyword>
<keyword evidence="4 5" id="KW-0238">DNA-binding</keyword>
<evidence type="ECO:0000256" key="3">
    <source>
        <dbReference type="ARBA" id="ARBA00022833"/>
    </source>
</evidence>
<protein>
    <recommendedName>
        <fullName evidence="6">THAP-type domain-containing protein</fullName>
    </recommendedName>
</protein>
<dbReference type="Pfam" id="PF05485">
    <property type="entry name" value="THAP"/>
    <property type="match status" value="1"/>
</dbReference>
<dbReference type="OrthoDB" id="7683421at2759"/>
<evidence type="ECO:0000313" key="8">
    <source>
        <dbReference type="Proteomes" id="UP001153737"/>
    </source>
</evidence>
<keyword evidence="3" id="KW-0862">Zinc</keyword>
<evidence type="ECO:0000256" key="2">
    <source>
        <dbReference type="ARBA" id="ARBA00022771"/>
    </source>
</evidence>
<dbReference type="SUPFAM" id="SSF57716">
    <property type="entry name" value="Glucocorticoid receptor-like (DNA-binding domain)"/>
    <property type="match status" value="1"/>
</dbReference>
<evidence type="ECO:0000256" key="5">
    <source>
        <dbReference type="PROSITE-ProRule" id="PRU00309"/>
    </source>
</evidence>
<dbReference type="PROSITE" id="PS50950">
    <property type="entry name" value="ZF_THAP"/>
    <property type="match status" value="1"/>
</dbReference>
<dbReference type="PANTHER" id="PTHR46600">
    <property type="entry name" value="THAP DOMAIN-CONTAINING"/>
    <property type="match status" value="1"/>
</dbReference>
<organism evidence="7 8">
    <name type="scientific">Phaedon cochleariae</name>
    <name type="common">Mustard beetle</name>
    <dbReference type="NCBI Taxonomy" id="80249"/>
    <lineage>
        <taxon>Eukaryota</taxon>
        <taxon>Metazoa</taxon>
        <taxon>Ecdysozoa</taxon>
        <taxon>Arthropoda</taxon>
        <taxon>Hexapoda</taxon>
        <taxon>Insecta</taxon>
        <taxon>Pterygota</taxon>
        <taxon>Neoptera</taxon>
        <taxon>Endopterygota</taxon>
        <taxon>Coleoptera</taxon>
        <taxon>Polyphaga</taxon>
        <taxon>Cucujiformia</taxon>
        <taxon>Chrysomeloidea</taxon>
        <taxon>Chrysomelidae</taxon>
        <taxon>Chrysomelinae</taxon>
        <taxon>Chrysomelini</taxon>
        <taxon>Phaedon</taxon>
    </lineage>
</organism>
<sequence>MRKYVGPIRCSVLGCKNTNLNSSRSFFRLPKCKKRARRWMDACPLTDHADLSKIKVCSDHFENCYLNSHGNRLMADPVPTIFPSFHGPSTPSSDSQWFEISAHTDGAGQEHNNFINDGRIMTLDNGLIVTQYVVPDIELPPLVPIKRDGAALGFNSLSRRSTPYSRLLDDDTVPPLVPISRQNTQWYTSSSPCTDVPPLVPFEPASRKSDTTCYADVKLEDNPLTSTMKMEEIDIELTTVKVEESERIAASDRTEVGLDLKKEEDQDLDEKADIRLLIDSESAESYFDAPDYVWIKREP</sequence>
<feature type="domain" description="THAP-type" evidence="6">
    <location>
        <begin position="1"/>
        <end position="82"/>
    </location>
</feature>
<dbReference type="Proteomes" id="UP001153737">
    <property type="component" value="Chromosome 7"/>
</dbReference>
<dbReference type="EMBL" id="OU896713">
    <property type="protein sequence ID" value="CAH1176810.1"/>
    <property type="molecule type" value="Genomic_DNA"/>
</dbReference>
<dbReference type="InterPro" id="IPR026516">
    <property type="entry name" value="THAP1/10"/>
</dbReference>
<gene>
    <name evidence="7" type="ORF">PHAECO_LOCUS10713</name>
</gene>
<keyword evidence="2 5" id="KW-0863">Zinc-finger</keyword>
<dbReference type="GO" id="GO:0043565">
    <property type="term" value="F:sequence-specific DNA binding"/>
    <property type="evidence" value="ECO:0007669"/>
    <property type="project" value="InterPro"/>
</dbReference>
<evidence type="ECO:0000256" key="4">
    <source>
        <dbReference type="ARBA" id="ARBA00023125"/>
    </source>
</evidence>
<keyword evidence="8" id="KW-1185">Reference proteome</keyword>
<name>A0A9P0GXC1_PHACE</name>
<proteinExistence type="predicted"/>